<evidence type="ECO:0000256" key="2">
    <source>
        <dbReference type="ARBA" id="ARBA00022741"/>
    </source>
</evidence>
<feature type="region of interest" description="Disordered" evidence="5">
    <location>
        <begin position="1"/>
        <end position="59"/>
    </location>
</feature>
<dbReference type="NCBIfam" id="TIGR02727">
    <property type="entry name" value="MTHFS_bact"/>
    <property type="match status" value="1"/>
</dbReference>
<keyword evidence="2 4" id="KW-0547">Nucleotide-binding</keyword>
<organism evidence="6 7">
    <name type="scientific">Dietzia maris</name>
    <dbReference type="NCBI Taxonomy" id="37915"/>
    <lineage>
        <taxon>Bacteria</taxon>
        <taxon>Bacillati</taxon>
        <taxon>Actinomycetota</taxon>
        <taxon>Actinomycetes</taxon>
        <taxon>Mycobacteriales</taxon>
        <taxon>Dietziaceae</taxon>
        <taxon>Dietzia</taxon>
    </lineage>
</organism>
<evidence type="ECO:0000313" key="7">
    <source>
        <dbReference type="Proteomes" id="UP000252187"/>
    </source>
</evidence>
<comment type="catalytic activity">
    <reaction evidence="4">
        <text>(6S)-5-formyl-5,6,7,8-tetrahydrofolate + ATP = (6R)-5,10-methenyltetrahydrofolate + ADP + phosphate</text>
        <dbReference type="Rhea" id="RHEA:10488"/>
        <dbReference type="ChEBI" id="CHEBI:30616"/>
        <dbReference type="ChEBI" id="CHEBI:43474"/>
        <dbReference type="ChEBI" id="CHEBI:57455"/>
        <dbReference type="ChEBI" id="CHEBI:57457"/>
        <dbReference type="ChEBI" id="CHEBI:456216"/>
        <dbReference type="EC" id="6.3.3.2"/>
    </reaction>
</comment>
<dbReference type="PANTHER" id="PTHR23407:SF1">
    <property type="entry name" value="5-FORMYLTETRAHYDROFOLATE CYCLO-LIGASE"/>
    <property type="match status" value="1"/>
</dbReference>
<comment type="cofactor">
    <cofactor evidence="4">
        <name>Mg(2+)</name>
        <dbReference type="ChEBI" id="CHEBI:18420"/>
    </cofactor>
</comment>
<dbReference type="InterPro" id="IPR024185">
    <property type="entry name" value="FTHF_cligase-like_sf"/>
</dbReference>
<dbReference type="AlphaFoldDB" id="A0A365PCJ6"/>
<keyword evidence="6" id="KW-0436">Ligase</keyword>
<comment type="caution">
    <text evidence="6">The sequence shown here is derived from an EMBL/GenBank/DDBJ whole genome shotgun (WGS) entry which is preliminary data.</text>
</comment>
<keyword evidence="4" id="KW-0479">Metal-binding</keyword>
<reference evidence="6 7" key="1">
    <citation type="submission" date="2018-06" db="EMBL/GenBank/DDBJ databases">
        <title>Whole genome sequencing of four bacterial strains from South Shetland trench revealing bio-synthetic gene clusters.</title>
        <authorList>
            <person name="Abdel-Mageed W.M."/>
            <person name="Lehri B."/>
            <person name="Jarmusch S.A."/>
            <person name="Miranda K."/>
            <person name="Goodfellow M."/>
            <person name="Jaspars M."/>
            <person name="Karlyshev A.V."/>
        </authorList>
    </citation>
    <scope>NUCLEOTIDE SEQUENCE [LARGE SCALE GENOMIC DNA]</scope>
    <source>
        <strain evidence="6 7">SST1</strain>
    </source>
</reference>
<dbReference type="SUPFAM" id="SSF100950">
    <property type="entry name" value="NagB/RpiA/CoA transferase-like"/>
    <property type="match status" value="1"/>
</dbReference>
<dbReference type="GO" id="GO:0046872">
    <property type="term" value="F:metal ion binding"/>
    <property type="evidence" value="ECO:0007669"/>
    <property type="project" value="UniProtKB-KW"/>
</dbReference>
<dbReference type="GO" id="GO:0035999">
    <property type="term" value="P:tetrahydrofolate interconversion"/>
    <property type="evidence" value="ECO:0007669"/>
    <property type="project" value="TreeGrafter"/>
</dbReference>
<protein>
    <recommendedName>
        <fullName evidence="4">5-formyltetrahydrofolate cyclo-ligase</fullName>
        <ecNumber evidence="4">6.3.3.2</ecNumber>
    </recommendedName>
</protein>
<evidence type="ECO:0000256" key="5">
    <source>
        <dbReference type="SAM" id="MobiDB-lite"/>
    </source>
</evidence>
<dbReference type="GO" id="GO:0030272">
    <property type="term" value="F:5-formyltetrahydrofolate cyclo-ligase activity"/>
    <property type="evidence" value="ECO:0007669"/>
    <property type="project" value="UniProtKB-EC"/>
</dbReference>
<name>A0A365PCJ6_9ACTN</name>
<dbReference type="GO" id="GO:0005524">
    <property type="term" value="F:ATP binding"/>
    <property type="evidence" value="ECO:0007669"/>
    <property type="project" value="UniProtKB-KW"/>
</dbReference>
<keyword evidence="3 4" id="KW-0067">ATP-binding</keyword>
<evidence type="ECO:0000256" key="4">
    <source>
        <dbReference type="RuleBase" id="RU361279"/>
    </source>
</evidence>
<evidence type="ECO:0000313" key="6">
    <source>
        <dbReference type="EMBL" id="RBA39123.1"/>
    </source>
</evidence>
<sequence length="218" mass="22914">MAPRAADWGHAVRPARSYRRDRRPLGRQDAVAPRGPRSPGRGAGAGARRTRPEDPRGAWGGVVTAGMVVCAYVPDDDEAGGRGLAEELTRCGARVFLPVSPVVGPLQWAAYAGPADLVPGRFGIPVPSAPPAGPEFISGADLVLVPAVAVDRSGNRLGRGGGYYDRSLALTGPRTRMLALLDSENVVDHVPAEPHDRPVDGVITPEAVLDFGTWHSPE</sequence>
<keyword evidence="4" id="KW-0460">Magnesium</keyword>
<dbReference type="GO" id="GO:0009396">
    <property type="term" value="P:folic acid-containing compound biosynthetic process"/>
    <property type="evidence" value="ECO:0007669"/>
    <property type="project" value="TreeGrafter"/>
</dbReference>
<dbReference type="Gene3D" id="3.40.50.10420">
    <property type="entry name" value="NagB/RpiA/CoA transferase-like"/>
    <property type="match status" value="1"/>
</dbReference>
<dbReference type="EC" id="6.3.3.2" evidence="4"/>
<dbReference type="EMBL" id="QNTT01000006">
    <property type="protein sequence ID" value="RBA39123.1"/>
    <property type="molecule type" value="Genomic_DNA"/>
</dbReference>
<accession>A0A365PCJ6</accession>
<gene>
    <name evidence="6" type="ORF">DQ226_03735</name>
</gene>
<dbReference type="Pfam" id="PF01812">
    <property type="entry name" value="5-FTHF_cyc-lig"/>
    <property type="match status" value="1"/>
</dbReference>
<dbReference type="Proteomes" id="UP000252187">
    <property type="component" value="Unassembled WGS sequence"/>
</dbReference>
<comment type="similarity">
    <text evidence="1 4">Belongs to the 5-formyltetrahydrofolate cyclo-ligase family.</text>
</comment>
<dbReference type="InterPro" id="IPR002698">
    <property type="entry name" value="FTHF_cligase"/>
</dbReference>
<dbReference type="InterPro" id="IPR037171">
    <property type="entry name" value="NagB/RpiA_transferase-like"/>
</dbReference>
<evidence type="ECO:0000256" key="1">
    <source>
        <dbReference type="ARBA" id="ARBA00010638"/>
    </source>
</evidence>
<evidence type="ECO:0000256" key="3">
    <source>
        <dbReference type="ARBA" id="ARBA00022840"/>
    </source>
</evidence>
<proteinExistence type="inferred from homology"/>
<dbReference type="PANTHER" id="PTHR23407">
    <property type="entry name" value="ATPASE INHIBITOR/5-FORMYLTETRAHYDROFOLATE CYCLO-LIGASE"/>
    <property type="match status" value="1"/>
</dbReference>